<evidence type="ECO:0000313" key="1">
    <source>
        <dbReference type="EMBL" id="KAJ8000254.1"/>
    </source>
</evidence>
<organism evidence="1 2">
    <name type="scientific">Dallia pectoralis</name>
    <name type="common">Alaska blackfish</name>
    <dbReference type="NCBI Taxonomy" id="75939"/>
    <lineage>
        <taxon>Eukaryota</taxon>
        <taxon>Metazoa</taxon>
        <taxon>Chordata</taxon>
        <taxon>Craniata</taxon>
        <taxon>Vertebrata</taxon>
        <taxon>Euteleostomi</taxon>
        <taxon>Actinopterygii</taxon>
        <taxon>Neopterygii</taxon>
        <taxon>Teleostei</taxon>
        <taxon>Protacanthopterygii</taxon>
        <taxon>Esociformes</taxon>
        <taxon>Umbridae</taxon>
        <taxon>Dallia</taxon>
    </lineage>
</organism>
<proteinExistence type="predicted"/>
<sequence>MRSQCARHHRTPSHTSDRTLTVVDGLAQLSVDDLQEQAGQGDQLGVWGGVEALEETVSGLVKQDQDGQGVLDLR</sequence>
<dbReference type="Proteomes" id="UP001157502">
    <property type="component" value="Chromosome 16"/>
</dbReference>
<comment type="caution">
    <text evidence="1">The sequence shown here is derived from an EMBL/GenBank/DDBJ whole genome shotgun (WGS) entry which is preliminary data.</text>
</comment>
<evidence type="ECO:0000313" key="2">
    <source>
        <dbReference type="Proteomes" id="UP001157502"/>
    </source>
</evidence>
<accession>A0ACC2G993</accession>
<name>A0ACC2G993_DALPE</name>
<reference evidence="1" key="1">
    <citation type="submission" date="2021-05" db="EMBL/GenBank/DDBJ databases">
        <authorList>
            <person name="Pan Q."/>
            <person name="Jouanno E."/>
            <person name="Zahm M."/>
            <person name="Klopp C."/>
            <person name="Cabau C."/>
            <person name="Louis A."/>
            <person name="Berthelot C."/>
            <person name="Parey E."/>
            <person name="Roest Crollius H."/>
            <person name="Montfort J."/>
            <person name="Robinson-Rechavi M."/>
            <person name="Bouchez O."/>
            <person name="Lampietro C."/>
            <person name="Lopez Roques C."/>
            <person name="Donnadieu C."/>
            <person name="Postlethwait J."/>
            <person name="Bobe J."/>
            <person name="Dillon D."/>
            <person name="Chandos A."/>
            <person name="von Hippel F."/>
            <person name="Guiguen Y."/>
        </authorList>
    </citation>
    <scope>NUCLEOTIDE SEQUENCE</scope>
    <source>
        <strain evidence="1">YG-Jan2019</strain>
    </source>
</reference>
<dbReference type="EMBL" id="CM055743">
    <property type="protein sequence ID" value="KAJ8000254.1"/>
    <property type="molecule type" value="Genomic_DNA"/>
</dbReference>
<keyword evidence="2" id="KW-1185">Reference proteome</keyword>
<gene>
    <name evidence="1" type="ORF">DPEC_G00202930</name>
</gene>
<protein>
    <submittedName>
        <fullName evidence="1">Uncharacterized protein</fullName>
    </submittedName>
</protein>